<dbReference type="Gene3D" id="2.10.25.10">
    <property type="entry name" value="Laminin"/>
    <property type="match status" value="3"/>
</dbReference>
<dbReference type="PROSITE" id="PS50068">
    <property type="entry name" value="LDLRA_2"/>
    <property type="match status" value="4"/>
</dbReference>
<evidence type="ECO:0000256" key="2">
    <source>
        <dbReference type="ARBA" id="ARBA00022536"/>
    </source>
</evidence>
<dbReference type="PROSITE" id="PS01187">
    <property type="entry name" value="EGF_CA"/>
    <property type="match status" value="1"/>
</dbReference>
<comment type="caution">
    <text evidence="15">The sequence shown here is derived from an EMBL/GenBank/DDBJ whole genome shotgun (WGS) entry which is preliminary data.</text>
</comment>
<feature type="disulfide bond" evidence="12">
    <location>
        <begin position="379"/>
        <end position="397"/>
    </location>
</feature>
<dbReference type="SUPFAM" id="SSF57184">
    <property type="entry name" value="Growth factor receptor domain"/>
    <property type="match status" value="1"/>
</dbReference>
<feature type="disulfide bond" evidence="12">
    <location>
        <begin position="305"/>
        <end position="323"/>
    </location>
</feature>
<evidence type="ECO:0000256" key="6">
    <source>
        <dbReference type="ARBA" id="ARBA00022989"/>
    </source>
</evidence>
<dbReference type="InterPro" id="IPR051221">
    <property type="entry name" value="LDLR-related"/>
</dbReference>
<dbReference type="GO" id="GO:0042562">
    <property type="term" value="F:hormone binding"/>
    <property type="evidence" value="ECO:0007669"/>
    <property type="project" value="TreeGrafter"/>
</dbReference>
<dbReference type="SMART" id="SM00179">
    <property type="entry name" value="EGF_CA"/>
    <property type="match status" value="3"/>
</dbReference>
<sequence>MRSLCLILLLSLITHLSLAELEEEIDVQDTLRTILDGQRSVLEKIEDLQSRVSLIEKTQKMPDDSVRHREKKMEVTSDMKSSTILFYEQEKRLESILKEQERKLESILLENQEAVLGSLQRCTNQKIAFHDIFEDLLIADECKDGTHNCSAHATCKNALVLYDCTCLPGYAGDGITCEDINECEEDPERCGFGGTCINHPGNYSCTCLDGFKEEDNTCMDINECKAKTDECHTFAYCENTIGSYNCQCYNSYFGDGRTCTGCYENEWECVDGSCIVEQSRCDGHYDCRDLSDEDDCYEDCPGWKCAEGSCIGIVQRCDNHTDCLDNSDEENCTIGCDEAHWTCIDGSCITKRRRCDGRFDCRDFSDEEHCECKPYEFTCKEGTCISAMKRCDCVKDCLNGEDEDLCDPSRCNGFVTI</sequence>
<dbReference type="Pfam" id="PF07645">
    <property type="entry name" value="EGF_CA"/>
    <property type="match status" value="1"/>
</dbReference>
<evidence type="ECO:0000256" key="11">
    <source>
        <dbReference type="PROSITE-ProRule" id="PRU00076"/>
    </source>
</evidence>
<evidence type="ECO:0000256" key="13">
    <source>
        <dbReference type="SAM" id="SignalP"/>
    </source>
</evidence>
<evidence type="ECO:0000256" key="10">
    <source>
        <dbReference type="ARBA" id="ARBA00023180"/>
    </source>
</evidence>
<feature type="disulfide bond" evidence="12">
    <location>
        <begin position="336"/>
        <end position="348"/>
    </location>
</feature>
<feature type="disulfide bond" evidence="12">
    <location>
        <begin position="355"/>
        <end position="370"/>
    </location>
</feature>
<organism evidence="15 16">
    <name type="scientific">Halocaridina rubra</name>
    <name type="common">Hawaiian red shrimp</name>
    <dbReference type="NCBI Taxonomy" id="373956"/>
    <lineage>
        <taxon>Eukaryota</taxon>
        <taxon>Metazoa</taxon>
        <taxon>Ecdysozoa</taxon>
        <taxon>Arthropoda</taxon>
        <taxon>Crustacea</taxon>
        <taxon>Multicrustacea</taxon>
        <taxon>Malacostraca</taxon>
        <taxon>Eumalacostraca</taxon>
        <taxon>Eucarida</taxon>
        <taxon>Decapoda</taxon>
        <taxon>Pleocyemata</taxon>
        <taxon>Caridea</taxon>
        <taxon>Atyoidea</taxon>
        <taxon>Atyidae</taxon>
        <taxon>Halocaridina</taxon>
    </lineage>
</organism>
<keyword evidence="5" id="KW-0677">Repeat</keyword>
<feature type="disulfide bond" evidence="12">
    <location>
        <begin position="262"/>
        <end position="274"/>
    </location>
</feature>
<dbReference type="Gene3D" id="4.10.400.10">
    <property type="entry name" value="Low-density Lipoprotein Receptor"/>
    <property type="match status" value="4"/>
</dbReference>
<evidence type="ECO:0000256" key="4">
    <source>
        <dbReference type="ARBA" id="ARBA00022729"/>
    </source>
</evidence>
<dbReference type="PROSITE" id="PS50026">
    <property type="entry name" value="EGF_3"/>
    <property type="match status" value="3"/>
</dbReference>
<dbReference type="GO" id="GO:0043235">
    <property type="term" value="C:receptor complex"/>
    <property type="evidence" value="ECO:0007669"/>
    <property type="project" value="TreeGrafter"/>
</dbReference>
<name>A0AAN8XS67_HALRR</name>
<evidence type="ECO:0000313" key="15">
    <source>
        <dbReference type="EMBL" id="KAK7083270.1"/>
    </source>
</evidence>
<feature type="chain" id="PRO_5043008250" description="EGF-like domain-containing protein" evidence="13">
    <location>
        <begin position="20"/>
        <end position="417"/>
    </location>
</feature>
<evidence type="ECO:0000256" key="12">
    <source>
        <dbReference type="PROSITE-ProRule" id="PRU00124"/>
    </source>
</evidence>
<feature type="signal peptide" evidence="13">
    <location>
        <begin position="1"/>
        <end position="19"/>
    </location>
</feature>
<dbReference type="PROSITE" id="PS01209">
    <property type="entry name" value="LDLRA_1"/>
    <property type="match status" value="1"/>
</dbReference>
<reference evidence="15 16" key="1">
    <citation type="submission" date="2023-11" db="EMBL/GenBank/DDBJ databases">
        <title>Halocaridina rubra genome assembly.</title>
        <authorList>
            <person name="Smith C."/>
        </authorList>
    </citation>
    <scope>NUCLEOTIDE SEQUENCE [LARGE SCALE GENOMIC DNA]</scope>
    <source>
        <strain evidence="15">EP-1</strain>
        <tissue evidence="15">Whole</tissue>
    </source>
</reference>
<keyword evidence="9" id="KW-0675">Receptor</keyword>
<protein>
    <recommendedName>
        <fullName evidence="14">EGF-like domain-containing protein</fullName>
    </recommendedName>
</protein>
<dbReference type="AlphaFoldDB" id="A0AAN8XS67"/>
<dbReference type="PRINTS" id="PR00261">
    <property type="entry name" value="LDLRECEPTOR"/>
</dbReference>
<evidence type="ECO:0000256" key="1">
    <source>
        <dbReference type="ARBA" id="ARBA00004167"/>
    </source>
</evidence>
<dbReference type="GO" id="GO:0006898">
    <property type="term" value="P:receptor-mediated endocytosis"/>
    <property type="evidence" value="ECO:0007669"/>
    <property type="project" value="TreeGrafter"/>
</dbReference>
<dbReference type="Pfam" id="PF12947">
    <property type="entry name" value="EGF_3"/>
    <property type="match status" value="2"/>
</dbReference>
<evidence type="ECO:0000259" key="14">
    <source>
        <dbReference type="PROSITE" id="PS50026"/>
    </source>
</evidence>
<dbReference type="PROSITE" id="PS01186">
    <property type="entry name" value="EGF_2"/>
    <property type="match status" value="2"/>
</dbReference>
<dbReference type="InterPro" id="IPR000742">
    <property type="entry name" value="EGF"/>
</dbReference>
<dbReference type="InterPro" id="IPR036055">
    <property type="entry name" value="LDL_receptor-like_sf"/>
</dbReference>
<keyword evidence="10" id="KW-0325">Glycoprotein</keyword>
<evidence type="ECO:0000256" key="9">
    <source>
        <dbReference type="ARBA" id="ARBA00023170"/>
    </source>
</evidence>
<feature type="domain" description="EGF-like" evidence="14">
    <location>
        <begin position="138"/>
        <end position="178"/>
    </location>
</feature>
<dbReference type="GO" id="GO:0005509">
    <property type="term" value="F:calcium ion binding"/>
    <property type="evidence" value="ECO:0007669"/>
    <property type="project" value="InterPro"/>
</dbReference>
<dbReference type="CDD" id="cd00112">
    <property type="entry name" value="LDLa"/>
    <property type="match status" value="4"/>
</dbReference>
<dbReference type="Proteomes" id="UP001381693">
    <property type="component" value="Unassembled WGS sequence"/>
</dbReference>
<dbReference type="InterPro" id="IPR049883">
    <property type="entry name" value="NOTCH1_EGF-like"/>
</dbReference>
<feature type="disulfide bond" evidence="12">
    <location>
        <begin position="317"/>
        <end position="332"/>
    </location>
</feature>
<comment type="caution">
    <text evidence="11">Lacks conserved residue(s) required for the propagation of feature annotation.</text>
</comment>
<keyword evidence="7" id="KW-0472">Membrane</keyword>
<keyword evidence="8 12" id="KW-1015">Disulfide bond</keyword>
<dbReference type="SMART" id="SM00192">
    <property type="entry name" value="LDLa"/>
    <property type="match status" value="4"/>
</dbReference>
<feature type="disulfide bond" evidence="12">
    <location>
        <begin position="372"/>
        <end position="384"/>
    </location>
</feature>
<dbReference type="EMBL" id="JAXCGZ010003778">
    <property type="protein sequence ID" value="KAK7083270.1"/>
    <property type="molecule type" value="Genomic_DNA"/>
</dbReference>
<dbReference type="PROSITE" id="PS00010">
    <property type="entry name" value="ASX_HYDROXYL"/>
    <property type="match status" value="3"/>
</dbReference>
<keyword evidence="16" id="KW-1185">Reference proteome</keyword>
<dbReference type="SMART" id="SM00181">
    <property type="entry name" value="EGF"/>
    <property type="match status" value="4"/>
</dbReference>
<feature type="disulfide bond" evidence="12">
    <location>
        <begin position="269"/>
        <end position="287"/>
    </location>
</feature>
<dbReference type="InterPro" id="IPR023415">
    <property type="entry name" value="LDLR_class-A_CS"/>
</dbReference>
<dbReference type="Pfam" id="PF00057">
    <property type="entry name" value="Ldl_recept_a"/>
    <property type="match status" value="4"/>
</dbReference>
<dbReference type="GO" id="GO:0016324">
    <property type="term" value="C:apical plasma membrane"/>
    <property type="evidence" value="ECO:0007669"/>
    <property type="project" value="TreeGrafter"/>
</dbReference>
<keyword evidence="3" id="KW-0812">Transmembrane</keyword>
<proteinExistence type="predicted"/>
<keyword evidence="4 13" id="KW-0732">Signal</keyword>
<evidence type="ECO:0000313" key="16">
    <source>
        <dbReference type="Proteomes" id="UP001381693"/>
    </source>
</evidence>
<evidence type="ECO:0000256" key="3">
    <source>
        <dbReference type="ARBA" id="ARBA00022692"/>
    </source>
</evidence>
<dbReference type="InterPro" id="IPR001881">
    <property type="entry name" value="EGF-like_Ca-bd_dom"/>
</dbReference>
<dbReference type="CDD" id="cd00054">
    <property type="entry name" value="EGF_CA"/>
    <property type="match status" value="1"/>
</dbReference>
<accession>A0AAN8XS67</accession>
<dbReference type="InterPro" id="IPR000152">
    <property type="entry name" value="EGF-type_Asp/Asn_hydroxyl_site"/>
</dbReference>
<dbReference type="FunFam" id="2.10.25.10:FF:000038">
    <property type="entry name" value="Fibrillin 2"/>
    <property type="match status" value="3"/>
</dbReference>
<comment type="subcellular location">
    <subcellularLocation>
        <location evidence="1">Membrane</location>
        <topology evidence="1">Single-pass membrane protein</topology>
    </subcellularLocation>
</comment>
<feature type="domain" description="EGF-like" evidence="14">
    <location>
        <begin position="220"/>
        <end position="260"/>
    </location>
</feature>
<dbReference type="InterPro" id="IPR024731">
    <property type="entry name" value="NELL2-like_EGF"/>
</dbReference>
<evidence type="ECO:0000256" key="7">
    <source>
        <dbReference type="ARBA" id="ARBA00023136"/>
    </source>
</evidence>
<keyword evidence="6" id="KW-1133">Transmembrane helix</keyword>
<feature type="disulfide bond" evidence="12">
    <location>
        <begin position="343"/>
        <end position="361"/>
    </location>
</feature>
<dbReference type="InterPro" id="IPR009030">
    <property type="entry name" value="Growth_fac_rcpt_cys_sf"/>
</dbReference>
<feature type="disulfide bond" evidence="12">
    <location>
        <begin position="391"/>
        <end position="406"/>
    </location>
</feature>
<keyword evidence="2 11" id="KW-0245">EGF-like domain</keyword>
<feature type="domain" description="EGF-like" evidence="14">
    <location>
        <begin position="179"/>
        <end position="219"/>
    </location>
</feature>
<dbReference type="InterPro" id="IPR002172">
    <property type="entry name" value="LDrepeatLR_classA_rpt"/>
</dbReference>
<feature type="disulfide bond" evidence="12">
    <location>
        <begin position="281"/>
        <end position="296"/>
    </location>
</feature>
<dbReference type="SUPFAM" id="SSF57424">
    <property type="entry name" value="LDL receptor-like module"/>
    <property type="match status" value="4"/>
</dbReference>
<dbReference type="InterPro" id="IPR018097">
    <property type="entry name" value="EGF_Ca-bd_CS"/>
</dbReference>
<dbReference type="PANTHER" id="PTHR22722">
    <property type="entry name" value="LOW-DENSITY LIPOPROTEIN RECEPTOR-RELATED PROTEIN 2-RELATED"/>
    <property type="match status" value="1"/>
</dbReference>
<gene>
    <name evidence="15" type="ORF">SK128_011952</name>
</gene>
<evidence type="ECO:0000256" key="8">
    <source>
        <dbReference type="ARBA" id="ARBA00023157"/>
    </source>
</evidence>
<dbReference type="PANTHER" id="PTHR22722:SF15">
    <property type="entry name" value="LOW-DENSITY LIPOPROTEIN RECEPTOR-RELATED"/>
    <property type="match status" value="1"/>
</dbReference>
<evidence type="ECO:0000256" key="5">
    <source>
        <dbReference type="ARBA" id="ARBA00022737"/>
    </source>
</evidence>